<dbReference type="NCBIfam" id="NF005597">
    <property type="entry name" value="PRK07329.1"/>
    <property type="match status" value="1"/>
</dbReference>
<reference evidence="10 11" key="1">
    <citation type="submission" date="2014-12" db="EMBL/GenBank/DDBJ databases">
        <title>Draft genome sequences of 10 type strains of Lactococcus.</title>
        <authorList>
            <person name="Sun Z."/>
            <person name="Zhong Z."/>
            <person name="Liu W."/>
            <person name="Zhang W."/>
            <person name="Zhang H."/>
        </authorList>
    </citation>
    <scope>NUCLEOTIDE SEQUENCE [LARGE SCALE GENOMIC DNA]</scope>
    <source>
        <strain evidence="10 11">DSM 20686</strain>
    </source>
</reference>
<keyword evidence="6 8" id="KW-0368">Histidine biosynthesis</keyword>
<evidence type="ECO:0000256" key="8">
    <source>
        <dbReference type="RuleBase" id="RU366003"/>
    </source>
</evidence>
<dbReference type="AlphaFoldDB" id="A0A2A5S2P7"/>
<dbReference type="PANTHER" id="PTHR21039">
    <property type="entry name" value="HISTIDINOL PHOSPHATASE-RELATED"/>
    <property type="match status" value="1"/>
</dbReference>
<dbReference type="GO" id="GO:0005737">
    <property type="term" value="C:cytoplasm"/>
    <property type="evidence" value="ECO:0007669"/>
    <property type="project" value="TreeGrafter"/>
</dbReference>
<dbReference type="Pfam" id="PF02811">
    <property type="entry name" value="PHP"/>
    <property type="match status" value="1"/>
</dbReference>
<protein>
    <recommendedName>
        <fullName evidence="3 8">Histidinol-phosphatase</fullName>
        <shortName evidence="8">HolPase</shortName>
        <ecNumber evidence="3 8">3.1.3.15</ecNumber>
    </recommendedName>
</protein>
<evidence type="ECO:0000256" key="1">
    <source>
        <dbReference type="ARBA" id="ARBA00004970"/>
    </source>
</evidence>
<dbReference type="Gene3D" id="3.20.20.140">
    <property type="entry name" value="Metal-dependent hydrolases"/>
    <property type="match status" value="1"/>
</dbReference>
<dbReference type="EMBL" id="JXJX01000003">
    <property type="protein sequence ID" value="PCS07720.1"/>
    <property type="molecule type" value="Genomic_DNA"/>
</dbReference>
<accession>A0A2A5S2P7</accession>
<dbReference type="InterPro" id="IPR016195">
    <property type="entry name" value="Pol/histidinol_Pase-like"/>
</dbReference>
<evidence type="ECO:0000313" key="10">
    <source>
        <dbReference type="EMBL" id="PCS07720.1"/>
    </source>
</evidence>
<dbReference type="OrthoDB" id="9775255at2"/>
<dbReference type="InterPro" id="IPR010140">
    <property type="entry name" value="Histidinol_P_phosphatase_HisJ"/>
</dbReference>
<evidence type="ECO:0000256" key="2">
    <source>
        <dbReference type="ARBA" id="ARBA00009152"/>
    </source>
</evidence>
<comment type="pathway">
    <text evidence="1 8">Amino-acid biosynthesis; L-histidine biosynthesis; L-histidine from 5-phospho-alpha-D-ribose 1-diphosphate: step 8/9.</text>
</comment>
<dbReference type="SUPFAM" id="SSF89550">
    <property type="entry name" value="PHP domain-like"/>
    <property type="match status" value="1"/>
</dbReference>
<dbReference type="RefSeq" id="WP_068160251.1">
    <property type="nucleotide sequence ID" value="NZ_JXJX01000003.1"/>
</dbReference>
<comment type="similarity">
    <text evidence="2 8">Belongs to the PHP hydrolase family. HisK subfamily.</text>
</comment>
<comment type="catalytic activity">
    <reaction evidence="7 8">
        <text>L-histidinol phosphate + H2O = L-histidinol + phosphate</text>
        <dbReference type="Rhea" id="RHEA:14465"/>
        <dbReference type="ChEBI" id="CHEBI:15377"/>
        <dbReference type="ChEBI" id="CHEBI:43474"/>
        <dbReference type="ChEBI" id="CHEBI:57699"/>
        <dbReference type="ChEBI" id="CHEBI:57980"/>
        <dbReference type="EC" id="3.1.3.15"/>
    </reaction>
</comment>
<dbReference type="GO" id="GO:0000105">
    <property type="term" value="P:L-histidine biosynthetic process"/>
    <property type="evidence" value="ECO:0007669"/>
    <property type="project" value="UniProtKB-UniRule"/>
</dbReference>
<name>A0A2A5S2P7_9LACT</name>
<comment type="caution">
    <text evidence="10">The sequence shown here is derived from an EMBL/GenBank/DDBJ whole genome shotgun (WGS) entry which is preliminary data.</text>
</comment>
<evidence type="ECO:0000256" key="7">
    <source>
        <dbReference type="ARBA" id="ARBA00049158"/>
    </source>
</evidence>
<evidence type="ECO:0000256" key="4">
    <source>
        <dbReference type="ARBA" id="ARBA00022605"/>
    </source>
</evidence>
<dbReference type="EC" id="3.1.3.15" evidence="3 8"/>
<proteinExistence type="inferred from homology"/>
<evidence type="ECO:0000256" key="6">
    <source>
        <dbReference type="ARBA" id="ARBA00023102"/>
    </source>
</evidence>
<evidence type="ECO:0000259" key="9">
    <source>
        <dbReference type="Pfam" id="PF02811"/>
    </source>
</evidence>
<feature type="domain" description="PHP" evidence="9">
    <location>
        <begin position="6"/>
        <end position="189"/>
    </location>
</feature>
<evidence type="ECO:0000256" key="3">
    <source>
        <dbReference type="ARBA" id="ARBA00013085"/>
    </source>
</evidence>
<dbReference type="STRING" id="1348632.GCA_001591745_00264"/>
<dbReference type="PANTHER" id="PTHR21039:SF0">
    <property type="entry name" value="HISTIDINOL-PHOSPHATASE"/>
    <property type="match status" value="1"/>
</dbReference>
<dbReference type="Proteomes" id="UP000242246">
    <property type="component" value="Unassembled WGS sequence"/>
</dbReference>
<evidence type="ECO:0000313" key="11">
    <source>
        <dbReference type="Proteomes" id="UP000242246"/>
    </source>
</evidence>
<evidence type="ECO:0000256" key="5">
    <source>
        <dbReference type="ARBA" id="ARBA00022801"/>
    </source>
</evidence>
<dbReference type="GO" id="GO:0004401">
    <property type="term" value="F:histidinol-phosphatase activity"/>
    <property type="evidence" value="ECO:0007669"/>
    <property type="project" value="UniProtKB-UniRule"/>
</dbReference>
<keyword evidence="11" id="KW-1185">Reference proteome</keyword>
<gene>
    <name evidence="10" type="ORF">RU87_GL000939</name>
</gene>
<keyword evidence="4 8" id="KW-0028">Amino-acid biosynthesis</keyword>
<dbReference type="InterPro" id="IPR004013">
    <property type="entry name" value="PHP_dom"/>
</dbReference>
<keyword evidence="5 8" id="KW-0378">Hydrolase</keyword>
<dbReference type="UniPathway" id="UPA00031">
    <property type="reaction ID" value="UER00013"/>
</dbReference>
<sequence>MTHYYDQHLHTHFSYDSEANFIDYLENSSGYVVTTEHFDVANPVTGQTDAPNYQEYATEIERLNRQFDNRILKGIEIGYYQPQEREILDYLADKTYDLKLLSVHHNGEFDYLDEFVADMNFDLIFSQYLEKLSYAIDRNDELQAHVLAHFDYGIRLFDVTRKDLEKYEAQLLAIFEKMIAANLAFEINAKSTHLYHHLPLYAYAIELVQRLGGTLFTLGSDGHKLAHYQLAFDELKDWLKAQGITQLVTFKGGERFFCDL</sequence>
<organism evidence="10 11">
    <name type="scientific">Pseudolactococcus plantarum</name>
    <dbReference type="NCBI Taxonomy" id="1365"/>
    <lineage>
        <taxon>Bacteria</taxon>
        <taxon>Bacillati</taxon>
        <taxon>Bacillota</taxon>
        <taxon>Bacilli</taxon>
        <taxon>Lactobacillales</taxon>
        <taxon>Streptococcaceae</taxon>
        <taxon>Pseudolactococcus</taxon>
    </lineage>
</organism>